<feature type="compositionally biased region" description="Low complexity" evidence="1">
    <location>
        <begin position="188"/>
        <end position="202"/>
    </location>
</feature>
<evidence type="ECO:0000313" key="4">
    <source>
        <dbReference type="Proteomes" id="UP000664521"/>
    </source>
</evidence>
<accession>A0A8H3IVU2</accession>
<comment type="caution">
    <text evidence="3">The sequence shown here is derived from an EMBL/GenBank/DDBJ whole genome shotgun (WGS) entry which is preliminary data.</text>
</comment>
<keyword evidence="4" id="KW-1185">Reference proteome</keyword>
<feature type="compositionally biased region" description="Low complexity" evidence="1">
    <location>
        <begin position="141"/>
        <end position="177"/>
    </location>
</feature>
<organism evidence="3 4">
    <name type="scientific">Heterodermia speciosa</name>
    <dbReference type="NCBI Taxonomy" id="116794"/>
    <lineage>
        <taxon>Eukaryota</taxon>
        <taxon>Fungi</taxon>
        <taxon>Dikarya</taxon>
        <taxon>Ascomycota</taxon>
        <taxon>Pezizomycotina</taxon>
        <taxon>Lecanoromycetes</taxon>
        <taxon>OSLEUM clade</taxon>
        <taxon>Lecanoromycetidae</taxon>
        <taxon>Caliciales</taxon>
        <taxon>Physciaceae</taxon>
        <taxon>Heterodermia</taxon>
    </lineage>
</organism>
<dbReference type="Proteomes" id="UP000664521">
    <property type="component" value="Unassembled WGS sequence"/>
</dbReference>
<reference evidence="3" key="1">
    <citation type="submission" date="2021-03" db="EMBL/GenBank/DDBJ databases">
        <authorList>
            <person name="Tagirdzhanova G."/>
        </authorList>
    </citation>
    <scope>NUCLEOTIDE SEQUENCE</scope>
</reference>
<gene>
    <name evidence="3" type="ORF">HETSPECPRED_006955</name>
</gene>
<feature type="compositionally biased region" description="Low complexity" evidence="1">
    <location>
        <begin position="212"/>
        <end position="236"/>
    </location>
</feature>
<dbReference type="AlphaFoldDB" id="A0A8H3IVU2"/>
<protein>
    <submittedName>
        <fullName evidence="3">Uncharacterized protein</fullName>
    </submittedName>
</protein>
<feature type="region of interest" description="Disordered" evidence="1">
    <location>
        <begin position="129"/>
        <end position="236"/>
    </location>
</feature>
<feature type="signal peptide" evidence="2">
    <location>
        <begin position="1"/>
        <end position="21"/>
    </location>
</feature>
<proteinExistence type="predicted"/>
<keyword evidence="2" id="KW-0732">Signal</keyword>
<sequence length="262" mass="26289">MKSVVAIPVISFLTLTSTVTAAPKATPSASVTGLSDKQWSAIKDYQHSQMTKSAFSSVNSVLATAGIPAATKAKEESDFRNAALATDKPELPAYIKDTNSKASAYLSSYYLAQASIINNKKDVQADSKTSSDVAQLLPDVTSSSTPAKTEAKTTATSKSGKSTSTGTTKPSTTAKATKGQDPAIALKSSSTGSGSGSTTSTGVKPLSTSINAKASSTKTDSKSTGTASSSSSTGAAAMAQPTGVMKMAGVGMLGVAGMAAFL</sequence>
<evidence type="ECO:0000256" key="2">
    <source>
        <dbReference type="SAM" id="SignalP"/>
    </source>
</evidence>
<feature type="chain" id="PRO_5034059585" evidence="2">
    <location>
        <begin position="22"/>
        <end position="262"/>
    </location>
</feature>
<dbReference type="EMBL" id="CAJPDS010000049">
    <property type="protein sequence ID" value="CAF9928854.1"/>
    <property type="molecule type" value="Genomic_DNA"/>
</dbReference>
<name>A0A8H3IVU2_9LECA</name>
<evidence type="ECO:0000256" key="1">
    <source>
        <dbReference type="SAM" id="MobiDB-lite"/>
    </source>
</evidence>
<dbReference type="OrthoDB" id="10559752at2759"/>
<evidence type="ECO:0000313" key="3">
    <source>
        <dbReference type="EMBL" id="CAF9928854.1"/>
    </source>
</evidence>